<evidence type="ECO:0000313" key="8">
    <source>
        <dbReference type="Proteomes" id="UP000544090"/>
    </source>
</evidence>
<dbReference type="InterPro" id="IPR003593">
    <property type="entry name" value="AAA+_ATPase"/>
</dbReference>
<dbReference type="GO" id="GO:0005524">
    <property type="term" value="F:ATP binding"/>
    <property type="evidence" value="ECO:0007669"/>
    <property type="project" value="UniProtKB-KW"/>
</dbReference>
<dbReference type="GO" id="GO:0015658">
    <property type="term" value="F:branched-chain amino acid transmembrane transporter activity"/>
    <property type="evidence" value="ECO:0007669"/>
    <property type="project" value="TreeGrafter"/>
</dbReference>
<dbReference type="SMART" id="SM00382">
    <property type="entry name" value="AAA"/>
    <property type="match status" value="1"/>
</dbReference>
<gene>
    <name evidence="7" type="ORF">HGG74_15425</name>
</gene>
<evidence type="ECO:0000259" key="6">
    <source>
        <dbReference type="PROSITE" id="PS50893"/>
    </source>
</evidence>
<sequence length="258" mass="27892">MTRTQASPVRSWTASTSVLSLRNVDVHRGEAHVLRDVSFEMPPNAVTALLGRNGAGKTTTLLAVVGLLAATGRMSMAGTDLKPLKVDERVRQGIGYVPEDREVFADLTVAENLRLAMRGPESQARLQQVHKLFPILHERAQQRAGTLSGGQQQMIAIARALLNDNKILLIDEPSKGLAPAVVTEVVQAIEQVKATTTILLVEQNLAVAARLADHALVLDQGRLVYSGPMEDFARDTEATSRWLGVDIRPKAVGGRGNE</sequence>
<keyword evidence="5" id="KW-0029">Amino-acid transport</keyword>
<keyword evidence="4 7" id="KW-0067">ATP-binding</keyword>
<dbReference type="Proteomes" id="UP000544090">
    <property type="component" value="Unassembled WGS sequence"/>
</dbReference>
<keyword evidence="3" id="KW-0547">Nucleotide-binding</keyword>
<dbReference type="SUPFAM" id="SSF52540">
    <property type="entry name" value="P-loop containing nucleoside triphosphate hydrolases"/>
    <property type="match status" value="1"/>
</dbReference>
<evidence type="ECO:0000256" key="1">
    <source>
        <dbReference type="ARBA" id="ARBA00005417"/>
    </source>
</evidence>
<dbReference type="PANTHER" id="PTHR43820:SF2">
    <property type="entry name" value="ABC TRANSPORTER ATP-BINDING PROTEIN"/>
    <property type="match status" value="1"/>
</dbReference>
<feature type="domain" description="ABC transporter" evidence="6">
    <location>
        <begin position="19"/>
        <end position="245"/>
    </location>
</feature>
<keyword evidence="2" id="KW-0813">Transport</keyword>
<accession>A0A7X6HGE5</accession>
<evidence type="ECO:0000256" key="5">
    <source>
        <dbReference type="ARBA" id="ARBA00022970"/>
    </source>
</evidence>
<dbReference type="PANTHER" id="PTHR43820">
    <property type="entry name" value="HIGH-AFFINITY BRANCHED-CHAIN AMINO ACID TRANSPORT ATP-BINDING PROTEIN LIVF"/>
    <property type="match status" value="1"/>
</dbReference>
<organism evidence="7 8">
    <name type="scientific">Arthrobacter mobilis</name>
    <dbReference type="NCBI Taxonomy" id="2724944"/>
    <lineage>
        <taxon>Bacteria</taxon>
        <taxon>Bacillati</taxon>
        <taxon>Actinomycetota</taxon>
        <taxon>Actinomycetes</taxon>
        <taxon>Micrococcales</taxon>
        <taxon>Micrococcaceae</taxon>
        <taxon>Arthrobacter</taxon>
    </lineage>
</organism>
<dbReference type="InterPro" id="IPR017871">
    <property type="entry name" value="ABC_transporter-like_CS"/>
</dbReference>
<protein>
    <submittedName>
        <fullName evidence="7">ABC transporter ATP-binding protein</fullName>
    </submittedName>
</protein>
<dbReference type="EMBL" id="JAAZSQ010000017">
    <property type="protein sequence ID" value="NKX55905.1"/>
    <property type="molecule type" value="Genomic_DNA"/>
</dbReference>
<dbReference type="Pfam" id="PF00005">
    <property type="entry name" value="ABC_tran"/>
    <property type="match status" value="1"/>
</dbReference>
<comment type="similarity">
    <text evidence="1">Belongs to the ABC transporter superfamily.</text>
</comment>
<dbReference type="GO" id="GO:0016887">
    <property type="term" value="F:ATP hydrolysis activity"/>
    <property type="evidence" value="ECO:0007669"/>
    <property type="project" value="InterPro"/>
</dbReference>
<dbReference type="GO" id="GO:0015807">
    <property type="term" value="P:L-amino acid transport"/>
    <property type="evidence" value="ECO:0007669"/>
    <property type="project" value="TreeGrafter"/>
</dbReference>
<proteinExistence type="inferred from homology"/>
<dbReference type="Gene3D" id="3.40.50.300">
    <property type="entry name" value="P-loop containing nucleotide triphosphate hydrolases"/>
    <property type="match status" value="1"/>
</dbReference>
<comment type="caution">
    <text evidence="7">The sequence shown here is derived from an EMBL/GenBank/DDBJ whole genome shotgun (WGS) entry which is preliminary data.</text>
</comment>
<dbReference type="RefSeq" id="WP_168487751.1">
    <property type="nucleotide sequence ID" value="NZ_JAAZSQ010000017.1"/>
</dbReference>
<reference evidence="7 8" key="1">
    <citation type="submission" date="2020-04" db="EMBL/GenBank/DDBJ databases">
        <title>Arthrobacter sp. nov.</title>
        <authorList>
            <person name="Liu S."/>
        </authorList>
    </citation>
    <scope>NUCLEOTIDE SEQUENCE [LARGE SCALE GENOMIC DNA]</scope>
    <source>
        <strain evidence="7 8">E918</strain>
    </source>
</reference>
<dbReference type="AlphaFoldDB" id="A0A7X6HGE5"/>
<name>A0A7X6HGE5_9MICC</name>
<dbReference type="CDD" id="cd03224">
    <property type="entry name" value="ABC_TM1139_LivF_branched"/>
    <property type="match status" value="1"/>
</dbReference>
<keyword evidence="8" id="KW-1185">Reference proteome</keyword>
<dbReference type="InterPro" id="IPR003439">
    <property type="entry name" value="ABC_transporter-like_ATP-bd"/>
</dbReference>
<evidence type="ECO:0000313" key="7">
    <source>
        <dbReference type="EMBL" id="NKX55905.1"/>
    </source>
</evidence>
<evidence type="ECO:0000256" key="3">
    <source>
        <dbReference type="ARBA" id="ARBA00022741"/>
    </source>
</evidence>
<dbReference type="PROSITE" id="PS00211">
    <property type="entry name" value="ABC_TRANSPORTER_1"/>
    <property type="match status" value="1"/>
</dbReference>
<dbReference type="PROSITE" id="PS50893">
    <property type="entry name" value="ABC_TRANSPORTER_2"/>
    <property type="match status" value="1"/>
</dbReference>
<evidence type="ECO:0000256" key="2">
    <source>
        <dbReference type="ARBA" id="ARBA00022448"/>
    </source>
</evidence>
<dbReference type="InterPro" id="IPR052156">
    <property type="entry name" value="BCAA_Transport_ATP-bd_LivF"/>
</dbReference>
<dbReference type="InterPro" id="IPR027417">
    <property type="entry name" value="P-loop_NTPase"/>
</dbReference>
<evidence type="ECO:0000256" key="4">
    <source>
        <dbReference type="ARBA" id="ARBA00022840"/>
    </source>
</evidence>